<dbReference type="InterPro" id="IPR025736">
    <property type="entry name" value="PucR_C-HTH_dom"/>
</dbReference>
<name>A0A4V2M4L8_9ACTN</name>
<dbReference type="Proteomes" id="UP000294225">
    <property type="component" value="Unassembled WGS sequence"/>
</dbReference>
<dbReference type="EMBL" id="SJKC01000003">
    <property type="protein sequence ID" value="TCC36422.1"/>
    <property type="molecule type" value="Genomic_DNA"/>
</dbReference>
<protein>
    <submittedName>
        <fullName evidence="3">PucR family transcriptional regulator</fullName>
    </submittedName>
</protein>
<dbReference type="InterPro" id="IPR051448">
    <property type="entry name" value="CdaR-like_regulators"/>
</dbReference>
<dbReference type="AlphaFoldDB" id="A0A4V2M4L8"/>
<dbReference type="PANTHER" id="PTHR33744">
    <property type="entry name" value="CARBOHYDRATE DIACID REGULATOR"/>
    <property type="match status" value="1"/>
</dbReference>
<organism evidence="3 4">
    <name type="scientific">Kribbella speibonae</name>
    <dbReference type="NCBI Taxonomy" id="1572660"/>
    <lineage>
        <taxon>Bacteria</taxon>
        <taxon>Bacillati</taxon>
        <taxon>Actinomycetota</taxon>
        <taxon>Actinomycetes</taxon>
        <taxon>Propionibacteriales</taxon>
        <taxon>Kribbellaceae</taxon>
        <taxon>Kribbella</taxon>
    </lineage>
</organism>
<feature type="domain" description="Purine catabolism PurC-like" evidence="1">
    <location>
        <begin position="24"/>
        <end position="122"/>
    </location>
</feature>
<dbReference type="PANTHER" id="PTHR33744:SF1">
    <property type="entry name" value="DNA-BINDING TRANSCRIPTIONAL ACTIVATOR ADER"/>
    <property type="match status" value="1"/>
</dbReference>
<feature type="domain" description="PucR C-terminal helix-turn-helix" evidence="2">
    <location>
        <begin position="421"/>
        <end position="478"/>
    </location>
</feature>
<evidence type="ECO:0000259" key="2">
    <source>
        <dbReference type="Pfam" id="PF13556"/>
    </source>
</evidence>
<dbReference type="InterPro" id="IPR042070">
    <property type="entry name" value="PucR_C-HTH_sf"/>
</dbReference>
<accession>A0A4V2M4L8</accession>
<comment type="caution">
    <text evidence="3">The sequence shown here is derived from an EMBL/GenBank/DDBJ whole genome shotgun (WGS) entry which is preliminary data.</text>
</comment>
<evidence type="ECO:0000313" key="4">
    <source>
        <dbReference type="Proteomes" id="UP000294225"/>
    </source>
</evidence>
<dbReference type="Gene3D" id="1.10.10.2840">
    <property type="entry name" value="PucR C-terminal helix-turn-helix domain"/>
    <property type="match status" value="1"/>
</dbReference>
<gene>
    <name evidence="3" type="ORF">E0H92_27710</name>
</gene>
<dbReference type="Pfam" id="PF07905">
    <property type="entry name" value="PucR"/>
    <property type="match status" value="1"/>
</dbReference>
<reference evidence="3 4" key="1">
    <citation type="submission" date="2019-02" db="EMBL/GenBank/DDBJ databases">
        <title>Kribbella capetownensis sp. nov. and Kribbella speibonae sp. nov., isolated from soil.</title>
        <authorList>
            <person name="Curtis S.M."/>
            <person name="Norton I."/>
            <person name="Everest G.J."/>
            <person name="Meyers P.R."/>
        </authorList>
    </citation>
    <scope>NUCLEOTIDE SEQUENCE [LARGE SCALE GENOMIC DNA]</scope>
    <source>
        <strain evidence="3 4">YM55</strain>
    </source>
</reference>
<proteinExistence type="predicted"/>
<dbReference type="Pfam" id="PF13556">
    <property type="entry name" value="HTH_30"/>
    <property type="match status" value="1"/>
</dbReference>
<evidence type="ECO:0000259" key="1">
    <source>
        <dbReference type="Pfam" id="PF07905"/>
    </source>
</evidence>
<dbReference type="InterPro" id="IPR012914">
    <property type="entry name" value="PucR_dom"/>
</dbReference>
<sequence length="486" mass="51191">MVTMADVLDQHQLRLTALHLPAPHEPVRWVATSELLDPGPFLEGSELLLTTGLETKGWRSEWDAYVGRLVEVCVAALGIGTGLTHARPPRSLVTACERHGLNLIEVPRGTTFVAISRQTAQLLEESEAKASRAGFELQRRLTAAATRPDPTVSILNTLARLLSGAACTLSTTGEVLAGPFGPESLPIDQIVVEIERIRRHGLRAAASVAGVAVQPLGLTGRPSAYLAALVPGPPTDGSRSAVTTAAALLSLIAQQERSRTESRRLLHAKVLQSLVEGDPGTAQLLLEIEPAGSRLAATIRMIRAAGTVQQLDDARSQLDSLGVVTAGDAELSAAAPADRAERVARQLVGSGLLVGLGETTTLADARTSHYTAGIALTQATEAVPYVPWEGILGEGLLTLIAPETAAAFASSLLGGLDLVQLTTLRSFLRHHGAVLKVADDLGIHRNTARNRLSAIETTIGGSLDDPQLRATAWLAIQALPRRSTPS</sequence>
<evidence type="ECO:0000313" key="3">
    <source>
        <dbReference type="EMBL" id="TCC36422.1"/>
    </source>
</evidence>